<dbReference type="InterPro" id="IPR010031">
    <property type="entry name" value="FAD_lactone_oxidase-like"/>
</dbReference>
<keyword evidence="6" id="KW-1185">Reference proteome</keyword>
<dbReference type="InterPro" id="IPR016171">
    <property type="entry name" value="Vanillyl_alc_oxidase_C-sub2"/>
</dbReference>
<dbReference type="InterPro" id="IPR016167">
    <property type="entry name" value="FAD-bd_PCMH_sub1"/>
</dbReference>
<feature type="domain" description="FAD-binding PCMH-type" evidence="4">
    <location>
        <begin position="15"/>
        <end position="192"/>
    </location>
</feature>
<accession>A0A1G9AJS1</accession>
<dbReference type="Pfam" id="PF04030">
    <property type="entry name" value="ALO"/>
    <property type="match status" value="1"/>
</dbReference>
<dbReference type="SUPFAM" id="SSF56176">
    <property type="entry name" value="FAD-binding/transporter-associated domain-like"/>
    <property type="match status" value="1"/>
</dbReference>
<evidence type="ECO:0000256" key="3">
    <source>
        <dbReference type="ARBA" id="ARBA00023002"/>
    </source>
</evidence>
<dbReference type="InterPro" id="IPR006094">
    <property type="entry name" value="Oxid_FAD_bind_N"/>
</dbReference>
<protein>
    <submittedName>
        <fullName evidence="5">L-gulonolactone oxidase</fullName>
    </submittedName>
</protein>
<proteinExistence type="predicted"/>
<dbReference type="InterPro" id="IPR036318">
    <property type="entry name" value="FAD-bd_PCMH-like_sf"/>
</dbReference>
<dbReference type="PROSITE" id="PS51387">
    <property type="entry name" value="FAD_PCMH"/>
    <property type="match status" value="1"/>
</dbReference>
<evidence type="ECO:0000256" key="1">
    <source>
        <dbReference type="ARBA" id="ARBA00022630"/>
    </source>
</evidence>
<organism evidence="5 6">
    <name type="scientific">Actinopolyspora mzabensis</name>
    <dbReference type="NCBI Taxonomy" id="995066"/>
    <lineage>
        <taxon>Bacteria</taxon>
        <taxon>Bacillati</taxon>
        <taxon>Actinomycetota</taxon>
        <taxon>Actinomycetes</taxon>
        <taxon>Actinopolysporales</taxon>
        <taxon>Actinopolysporaceae</taxon>
        <taxon>Actinopolyspora</taxon>
    </lineage>
</organism>
<dbReference type="RefSeq" id="WP_092628014.1">
    <property type="nucleotide sequence ID" value="NZ_FNFM01000006.1"/>
</dbReference>
<dbReference type="GO" id="GO:0016020">
    <property type="term" value="C:membrane"/>
    <property type="evidence" value="ECO:0007669"/>
    <property type="project" value="InterPro"/>
</dbReference>
<evidence type="ECO:0000313" key="6">
    <source>
        <dbReference type="Proteomes" id="UP000199213"/>
    </source>
</evidence>
<dbReference type="GO" id="GO:0071949">
    <property type="term" value="F:FAD binding"/>
    <property type="evidence" value="ECO:0007669"/>
    <property type="project" value="InterPro"/>
</dbReference>
<keyword evidence="1" id="KW-0285">Flavoprotein</keyword>
<dbReference type="InterPro" id="IPR016166">
    <property type="entry name" value="FAD-bd_PCMH"/>
</dbReference>
<evidence type="ECO:0000259" key="4">
    <source>
        <dbReference type="PROSITE" id="PS51387"/>
    </source>
</evidence>
<evidence type="ECO:0000313" key="5">
    <source>
        <dbReference type="EMBL" id="SDK27493.1"/>
    </source>
</evidence>
<dbReference type="GO" id="GO:0080049">
    <property type="term" value="F:L-gulono-1,4-lactone dehydrogenase activity"/>
    <property type="evidence" value="ECO:0007669"/>
    <property type="project" value="TreeGrafter"/>
</dbReference>
<dbReference type="SUPFAM" id="SSF55103">
    <property type="entry name" value="FAD-linked oxidases, C-terminal domain"/>
    <property type="match status" value="1"/>
</dbReference>
<dbReference type="Proteomes" id="UP000199213">
    <property type="component" value="Unassembled WGS sequence"/>
</dbReference>
<gene>
    <name evidence="5" type="ORF">SAMN04487820_10689</name>
</gene>
<evidence type="ECO:0000256" key="2">
    <source>
        <dbReference type="ARBA" id="ARBA00022827"/>
    </source>
</evidence>
<keyword evidence="2" id="KW-0274">FAD</keyword>
<dbReference type="InterPro" id="IPR016169">
    <property type="entry name" value="FAD-bd_PCMH_sub2"/>
</dbReference>
<dbReference type="GO" id="GO:0003885">
    <property type="term" value="F:D-arabinono-1,4-lactone oxidase activity"/>
    <property type="evidence" value="ECO:0007669"/>
    <property type="project" value="InterPro"/>
</dbReference>
<keyword evidence="3" id="KW-0560">Oxidoreductase</keyword>
<dbReference type="AlphaFoldDB" id="A0A1G9AJS1"/>
<dbReference type="InterPro" id="IPR016164">
    <property type="entry name" value="FAD-linked_Oxase-like_C"/>
</dbReference>
<dbReference type="PANTHER" id="PTHR43762:SF1">
    <property type="entry name" value="D-ARABINONO-1,4-LACTONE OXIDASE"/>
    <property type="match status" value="1"/>
</dbReference>
<dbReference type="Gene3D" id="3.30.43.10">
    <property type="entry name" value="Uridine Diphospho-n-acetylenolpyruvylglucosamine Reductase, domain 2"/>
    <property type="match status" value="1"/>
</dbReference>
<dbReference type="EMBL" id="FNFM01000006">
    <property type="protein sequence ID" value="SDK27493.1"/>
    <property type="molecule type" value="Genomic_DNA"/>
</dbReference>
<dbReference type="Gene3D" id="3.30.70.2520">
    <property type="match status" value="1"/>
</dbReference>
<dbReference type="PIRSF" id="PIRSF000136">
    <property type="entry name" value="LGO_GLO"/>
    <property type="match status" value="1"/>
</dbReference>
<dbReference type="OrthoDB" id="9800184at2"/>
<dbReference type="InterPro" id="IPR007173">
    <property type="entry name" value="ALO_C"/>
</dbReference>
<dbReference type="Pfam" id="PF01565">
    <property type="entry name" value="FAD_binding_4"/>
    <property type="match status" value="1"/>
</dbReference>
<name>A0A1G9AJS1_ACTMZ</name>
<dbReference type="Gene3D" id="3.30.465.10">
    <property type="match status" value="1"/>
</dbReference>
<dbReference type="PANTHER" id="PTHR43762">
    <property type="entry name" value="L-GULONOLACTONE OXIDASE"/>
    <property type="match status" value="1"/>
</dbReference>
<sequence>MTITRTTWSNWASTAVASESRTARPRDRADLVNTVTEARAAGHGVRPLGSGHSFSEIAAPLPSGERTEVTALDLSEWTGITDVAPDRRTVTVRGGTPLHLLNELLDRLGLALPNLGDIDRQTVAGAISTGTHGTGAKLGGLATQVAALELILADGSTLRCSPTENPETFAAARVGLGALGLISTVTLRCVPAFALAAEEHPRQLDEVLAEFERYATENDHFEFYWFPHSTHTLVKRNNRLPDHERPRPLHPVRSWLEYRVLENGLFGLACEIGRRNPRLVRRLSRICGATWSGRSYGDISHRVFVTSRTVRFVESEYAIPRERLPEVIERLRGAVARLRHPVMFPVEVRVAEADDIWLSTAHGRETAYVAIHQYKGMPYREWFDTFEGIVREVGGRPHWGKMHGLGAEELRRSYPRFDDFLRVRDRLDPERVFGNPYLARVLGS</sequence>
<reference evidence="6" key="1">
    <citation type="submission" date="2016-10" db="EMBL/GenBank/DDBJ databases">
        <authorList>
            <person name="Varghese N."/>
            <person name="Submissions S."/>
        </authorList>
    </citation>
    <scope>NUCLEOTIDE SEQUENCE [LARGE SCALE GENOMIC DNA]</scope>
    <source>
        <strain evidence="6">DSM 45460</strain>
    </source>
</reference>
<dbReference type="NCBIfam" id="TIGR01679">
    <property type="entry name" value="bact_FAD_ox"/>
    <property type="match status" value="1"/>
</dbReference>
<dbReference type="Gene3D" id="1.10.45.10">
    <property type="entry name" value="Vanillyl-alcohol Oxidase, Chain A, domain 4"/>
    <property type="match status" value="1"/>
</dbReference>